<sequence>MLITVSPIYMKNYCGLVVAFALMAAASIFSCKKDKFRQPSAENVRLSIDSLTMTQFYALRIYVSWNMPDGYVLDPNVPTDKKASEHGICYNYTGNPTISDFKKKEYAGNAPDYVSLYLPESFRTIYFRVYVIINDIPYYSSQKSISTSGLRDPWEKELISGDFFDIREVVYDDNYGFAILGSVHTTDSPDSCWARLIKVDGEGNIQWSKDYRDHSYYQPYQLLKTRDGYAIISGRKDAAEGDILITKINASGVQVNRFVLDNAVNTLKGVYENSGQQLVLYTTKQHKNESSGAIWTWILDWPDQAVGEINYNVYDDFYQGGEAKKSIGNPEGWTCIRYIHIGSILNVTHYGADNHYKWNHEIESNEFGPKSGTMAGVNIRLNIQKNPVVLTYATFTPRRSISSLAVLDANTGRLLWQGFIYDPTFSIRSNGRTMATDFCQDIDGNYYSTGTSQSVDSNRVSRFIFKHNAEGRAQWYYRVSETDAITRKNVHSILITPEKMIYLFGTQKPEGASEANTRLYIFRAKE</sequence>
<gene>
    <name evidence="1" type="ORF">SAMN04488128_10125</name>
</gene>
<keyword evidence="2" id="KW-1185">Reference proteome</keyword>
<proteinExistence type="predicted"/>
<evidence type="ECO:0008006" key="3">
    <source>
        <dbReference type="Google" id="ProtNLM"/>
    </source>
</evidence>
<accession>A0A1T4KAT7</accession>
<reference evidence="2" key="1">
    <citation type="submission" date="2017-02" db="EMBL/GenBank/DDBJ databases">
        <authorList>
            <person name="Varghese N."/>
            <person name="Submissions S."/>
        </authorList>
    </citation>
    <scope>NUCLEOTIDE SEQUENCE [LARGE SCALE GENOMIC DNA]</scope>
    <source>
        <strain evidence="2">DSM 22224</strain>
    </source>
</reference>
<evidence type="ECO:0000313" key="2">
    <source>
        <dbReference type="Proteomes" id="UP000190367"/>
    </source>
</evidence>
<dbReference type="EMBL" id="FUWZ01000001">
    <property type="protein sequence ID" value="SJZ39519.1"/>
    <property type="molecule type" value="Genomic_DNA"/>
</dbReference>
<protein>
    <recommendedName>
        <fullName evidence="3">PQQ-like domain-containing protein</fullName>
    </recommendedName>
</protein>
<evidence type="ECO:0000313" key="1">
    <source>
        <dbReference type="EMBL" id="SJZ39519.1"/>
    </source>
</evidence>
<organism evidence="1 2">
    <name type="scientific">Chitinophaga eiseniae</name>
    <dbReference type="NCBI Taxonomy" id="634771"/>
    <lineage>
        <taxon>Bacteria</taxon>
        <taxon>Pseudomonadati</taxon>
        <taxon>Bacteroidota</taxon>
        <taxon>Chitinophagia</taxon>
        <taxon>Chitinophagales</taxon>
        <taxon>Chitinophagaceae</taxon>
        <taxon>Chitinophaga</taxon>
    </lineage>
</organism>
<dbReference type="AlphaFoldDB" id="A0A1T4KAT7"/>
<dbReference type="Proteomes" id="UP000190367">
    <property type="component" value="Unassembled WGS sequence"/>
</dbReference>
<name>A0A1T4KAT7_9BACT</name>